<proteinExistence type="predicted"/>
<dbReference type="AlphaFoldDB" id="A0AAD5SQX4"/>
<name>A0AAD5SQX4_9FUNG</name>
<accession>A0AAD5SQX4</accession>
<keyword evidence="1" id="KW-0732">Signal</keyword>
<dbReference type="EMBL" id="JADGJH010003206">
    <property type="protein sequence ID" value="KAJ3092701.1"/>
    <property type="molecule type" value="Genomic_DNA"/>
</dbReference>
<dbReference type="Proteomes" id="UP001211907">
    <property type="component" value="Unassembled WGS sequence"/>
</dbReference>
<reference evidence="2" key="1">
    <citation type="submission" date="2020-05" db="EMBL/GenBank/DDBJ databases">
        <title>Phylogenomic resolution of chytrid fungi.</title>
        <authorList>
            <person name="Stajich J.E."/>
            <person name="Amses K."/>
            <person name="Simmons R."/>
            <person name="Seto K."/>
            <person name="Myers J."/>
            <person name="Bonds A."/>
            <person name="Quandt C.A."/>
            <person name="Barry K."/>
            <person name="Liu P."/>
            <person name="Grigoriev I."/>
            <person name="Longcore J.E."/>
            <person name="James T.Y."/>
        </authorList>
    </citation>
    <scope>NUCLEOTIDE SEQUENCE</scope>
    <source>
        <strain evidence="2">JEL0513</strain>
    </source>
</reference>
<feature type="signal peptide" evidence="1">
    <location>
        <begin position="1"/>
        <end position="17"/>
    </location>
</feature>
<gene>
    <name evidence="2" type="ORF">HK100_006881</name>
</gene>
<sequence length="318" mass="33742">MKRVALLAVFGAVFVAAQITSNPCLTQLGLPECCVGSYPNITLCVADNWYLGNLTDKCIPSNLTDGVVSGQQVYIKDELNFCINLPNPDSLYLQQKYYSVGLYPSIVDAEGYVQSYCMGSYLPPGSLAMPQFGIRSAHVLKNFTVTGQNYFQIHGTMDCDLLKINCTASYPGAYDDGGQYDNGPFVSCGKEPYSGVDSTTSGNSGFDGYVEMAGDSEFCMRVCEPGNREVGRPCDVTQDTAGCYKFMNVTFYDLSWSYTDASSPGNVTTVSVSLPPLPSPTAVAGTAVVTGTGSTGKSGSAAVECGLVALLGSLLFVL</sequence>
<comment type="caution">
    <text evidence="2">The sequence shown here is derived from an EMBL/GenBank/DDBJ whole genome shotgun (WGS) entry which is preliminary data.</text>
</comment>
<evidence type="ECO:0000313" key="3">
    <source>
        <dbReference type="Proteomes" id="UP001211907"/>
    </source>
</evidence>
<organism evidence="2 3">
    <name type="scientific">Physocladia obscura</name>
    <dbReference type="NCBI Taxonomy" id="109957"/>
    <lineage>
        <taxon>Eukaryota</taxon>
        <taxon>Fungi</taxon>
        <taxon>Fungi incertae sedis</taxon>
        <taxon>Chytridiomycota</taxon>
        <taxon>Chytridiomycota incertae sedis</taxon>
        <taxon>Chytridiomycetes</taxon>
        <taxon>Chytridiales</taxon>
        <taxon>Chytriomycetaceae</taxon>
        <taxon>Physocladia</taxon>
    </lineage>
</organism>
<keyword evidence="3" id="KW-1185">Reference proteome</keyword>
<feature type="chain" id="PRO_5042103062" evidence="1">
    <location>
        <begin position="18"/>
        <end position="318"/>
    </location>
</feature>
<protein>
    <submittedName>
        <fullName evidence="2">Uncharacterized protein</fullName>
    </submittedName>
</protein>
<evidence type="ECO:0000313" key="2">
    <source>
        <dbReference type="EMBL" id="KAJ3092701.1"/>
    </source>
</evidence>
<evidence type="ECO:0000256" key="1">
    <source>
        <dbReference type="SAM" id="SignalP"/>
    </source>
</evidence>